<dbReference type="EMBL" id="JAKJXP020000003">
    <property type="protein sequence ID" value="KAK7757292.1"/>
    <property type="molecule type" value="Genomic_DNA"/>
</dbReference>
<organism evidence="2 3">
    <name type="scientific">Diatrype stigma</name>
    <dbReference type="NCBI Taxonomy" id="117547"/>
    <lineage>
        <taxon>Eukaryota</taxon>
        <taxon>Fungi</taxon>
        <taxon>Dikarya</taxon>
        <taxon>Ascomycota</taxon>
        <taxon>Pezizomycotina</taxon>
        <taxon>Sordariomycetes</taxon>
        <taxon>Xylariomycetidae</taxon>
        <taxon>Xylariales</taxon>
        <taxon>Diatrypaceae</taxon>
        <taxon>Diatrype</taxon>
    </lineage>
</organism>
<protein>
    <submittedName>
        <fullName evidence="2">Efflux pump dep3</fullName>
    </submittedName>
</protein>
<evidence type="ECO:0000313" key="3">
    <source>
        <dbReference type="Proteomes" id="UP001320420"/>
    </source>
</evidence>
<name>A0AAN9YWK6_9PEZI</name>
<accession>A0AAN9YWK6</accession>
<keyword evidence="3" id="KW-1185">Reference proteome</keyword>
<reference evidence="2 3" key="1">
    <citation type="submission" date="2024-02" db="EMBL/GenBank/DDBJ databases">
        <title>De novo assembly and annotation of 12 fungi associated with fruit tree decline syndrome in Ontario, Canada.</title>
        <authorList>
            <person name="Sulman M."/>
            <person name="Ellouze W."/>
            <person name="Ilyukhin E."/>
        </authorList>
    </citation>
    <scope>NUCLEOTIDE SEQUENCE [LARGE SCALE GENOMIC DNA]</scope>
    <source>
        <strain evidence="2 3">M11/M66-122</strain>
    </source>
</reference>
<keyword evidence="1" id="KW-1133">Transmembrane helix</keyword>
<proteinExistence type="predicted"/>
<gene>
    <name evidence="2" type="primary">DEP3_1</name>
    <name evidence="2" type="ORF">SLS62_000842</name>
</gene>
<sequence length="100" mass="10684">MSQDLGMVLFLAICGSMFHNISVDHVGAALPDLSEAEIGDLIAGTSSEAFRRLTDAQKQVVIPQIAEALRGVWAFYLAAAALSFVASLPLLVCTIFDYPL</sequence>
<dbReference type="AlphaFoldDB" id="A0AAN9YWK6"/>
<keyword evidence="1" id="KW-0472">Membrane</keyword>
<evidence type="ECO:0000256" key="1">
    <source>
        <dbReference type="SAM" id="Phobius"/>
    </source>
</evidence>
<feature type="transmembrane region" description="Helical" evidence="1">
    <location>
        <begin position="73"/>
        <end position="96"/>
    </location>
</feature>
<evidence type="ECO:0000313" key="2">
    <source>
        <dbReference type="EMBL" id="KAK7757292.1"/>
    </source>
</evidence>
<dbReference type="Proteomes" id="UP001320420">
    <property type="component" value="Unassembled WGS sequence"/>
</dbReference>
<comment type="caution">
    <text evidence="2">The sequence shown here is derived from an EMBL/GenBank/DDBJ whole genome shotgun (WGS) entry which is preliminary data.</text>
</comment>
<keyword evidence="1" id="KW-0812">Transmembrane</keyword>